<gene>
    <name evidence="9" type="ORF">N7G274_005051</name>
</gene>
<dbReference type="InterPro" id="IPR017972">
    <property type="entry name" value="Cyt_P450_CS"/>
</dbReference>
<dbReference type="EMBL" id="JBEFKJ010000014">
    <property type="protein sequence ID" value="KAL2042557.1"/>
    <property type="molecule type" value="Genomic_DNA"/>
</dbReference>
<keyword evidence="5 7" id="KW-0408">Iron</keyword>
<dbReference type="InterPro" id="IPR001128">
    <property type="entry name" value="Cyt_P450"/>
</dbReference>
<keyword evidence="6 7" id="KW-0503">Monooxygenase</keyword>
<keyword evidence="4 7" id="KW-0560">Oxidoreductase</keyword>
<dbReference type="PRINTS" id="PR00385">
    <property type="entry name" value="P450"/>
</dbReference>
<evidence type="ECO:0000313" key="10">
    <source>
        <dbReference type="Proteomes" id="UP001590950"/>
    </source>
</evidence>
<evidence type="ECO:0008006" key="11">
    <source>
        <dbReference type="Google" id="ProtNLM"/>
    </source>
</evidence>
<comment type="caution">
    <text evidence="9">The sequence shown here is derived from an EMBL/GenBank/DDBJ whole genome shotgun (WGS) entry which is preliminary data.</text>
</comment>
<evidence type="ECO:0000256" key="4">
    <source>
        <dbReference type="ARBA" id="ARBA00023002"/>
    </source>
</evidence>
<accession>A0ABR4ADE3</accession>
<name>A0ABR4ADE3_9LECA</name>
<evidence type="ECO:0000256" key="8">
    <source>
        <dbReference type="SAM" id="Phobius"/>
    </source>
</evidence>
<dbReference type="Pfam" id="PF00067">
    <property type="entry name" value="p450"/>
    <property type="match status" value="1"/>
</dbReference>
<keyword evidence="8" id="KW-0812">Transmembrane</keyword>
<evidence type="ECO:0000313" key="9">
    <source>
        <dbReference type="EMBL" id="KAL2042557.1"/>
    </source>
</evidence>
<evidence type="ECO:0000256" key="1">
    <source>
        <dbReference type="ARBA" id="ARBA00001971"/>
    </source>
</evidence>
<dbReference type="Gene3D" id="1.10.630.10">
    <property type="entry name" value="Cytochrome P450"/>
    <property type="match status" value="1"/>
</dbReference>
<evidence type="ECO:0000256" key="6">
    <source>
        <dbReference type="ARBA" id="ARBA00023033"/>
    </source>
</evidence>
<dbReference type="CDD" id="cd11062">
    <property type="entry name" value="CYP58-like"/>
    <property type="match status" value="1"/>
</dbReference>
<dbReference type="PANTHER" id="PTHR24305">
    <property type="entry name" value="CYTOCHROME P450"/>
    <property type="match status" value="1"/>
</dbReference>
<protein>
    <recommendedName>
        <fullName evidence="11">Cytochrome P450</fullName>
    </recommendedName>
</protein>
<feature type="transmembrane region" description="Helical" evidence="8">
    <location>
        <begin position="12"/>
        <end position="31"/>
    </location>
</feature>
<proteinExistence type="inferred from homology"/>
<evidence type="ECO:0000256" key="5">
    <source>
        <dbReference type="ARBA" id="ARBA00023004"/>
    </source>
</evidence>
<keyword evidence="3 7" id="KW-0479">Metal-binding</keyword>
<sequence>MAFMDNFKDKIIFIELLFSAFVLYIIGLYVYRVFFHRLSHIPGPKLAAASLWYEFYYDVILRGRYTFKINELHEEYGPIIRISPYEIHINDPEYLDTVYPGSSPRTMKYSWSNKMFGLRTSILVTESHELHRIRRGAVAHYFSVSSLRRLEPGVQFQIDKLISRLHDLKGSNTIINLLDMFASLTADIISQYGFARAYGFLDDPNFSPHWHKMLMDVSENGHLLKQFGWMLPLMQAMPMWMAKVVVPRMQVLIGWQASFRAHIIEIKESMARGEKPPGQTTIFFDVLSDPQVRPQEKETDHLQDEAQVIIGAGTITTAHILAATTFYLIDNPSIRGKLQAELEPLMQATGGKPSWSQLEQLPYLSAIIQEGLRIGNGIAHRLQRVFPDTLLEYNDYTIPTMTPVGMTPMLVHNNPSLFPEPRAYNPDRFLKQPGLKKYVSAFGKGSRRCAGVNLAYAELYLVLAAIFAPGRFDWELYETDITDVETKHDLMNASPKLDSKGIRVVVN</sequence>
<dbReference type="PROSITE" id="PS00086">
    <property type="entry name" value="CYTOCHROME_P450"/>
    <property type="match status" value="1"/>
</dbReference>
<comment type="similarity">
    <text evidence="2 7">Belongs to the cytochrome P450 family.</text>
</comment>
<evidence type="ECO:0000256" key="3">
    <source>
        <dbReference type="ARBA" id="ARBA00022723"/>
    </source>
</evidence>
<comment type="cofactor">
    <cofactor evidence="1">
        <name>heme</name>
        <dbReference type="ChEBI" id="CHEBI:30413"/>
    </cofactor>
</comment>
<keyword evidence="7" id="KW-0349">Heme</keyword>
<dbReference type="PANTHER" id="PTHR24305:SF157">
    <property type="entry name" value="N-ACETYLTRYPTOPHAN 6-HYDROXYLASE IVOC-RELATED"/>
    <property type="match status" value="1"/>
</dbReference>
<dbReference type="InterPro" id="IPR050121">
    <property type="entry name" value="Cytochrome_P450_monoxygenase"/>
</dbReference>
<dbReference type="Proteomes" id="UP001590950">
    <property type="component" value="Unassembled WGS sequence"/>
</dbReference>
<keyword evidence="10" id="KW-1185">Reference proteome</keyword>
<keyword evidence="8" id="KW-1133">Transmembrane helix</keyword>
<dbReference type="InterPro" id="IPR002401">
    <property type="entry name" value="Cyt_P450_E_grp-I"/>
</dbReference>
<organism evidence="9 10">
    <name type="scientific">Stereocaulon virgatum</name>
    <dbReference type="NCBI Taxonomy" id="373712"/>
    <lineage>
        <taxon>Eukaryota</taxon>
        <taxon>Fungi</taxon>
        <taxon>Dikarya</taxon>
        <taxon>Ascomycota</taxon>
        <taxon>Pezizomycotina</taxon>
        <taxon>Lecanoromycetes</taxon>
        <taxon>OSLEUM clade</taxon>
        <taxon>Lecanoromycetidae</taxon>
        <taxon>Lecanorales</taxon>
        <taxon>Lecanorineae</taxon>
        <taxon>Stereocaulaceae</taxon>
        <taxon>Stereocaulon</taxon>
    </lineage>
</organism>
<evidence type="ECO:0000256" key="2">
    <source>
        <dbReference type="ARBA" id="ARBA00010617"/>
    </source>
</evidence>
<dbReference type="PRINTS" id="PR00463">
    <property type="entry name" value="EP450I"/>
</dbReference>
<dbReference type="InterPro" id="IPR036396">
    <property type="entry name" value="Cyt_P450_sf"/>
</dbReference>
<evidence type="ECO:0000256" key="7">
    <source>
        <dbReference type="RuleBase" id="RU000461"/>
    </source>
</evidence>
<keyword evidence="8" id="KW-0472">Membrane</keyword>
<reference evidence="9 10" key="1">
    <citation type="submission" date="2024-09" db="EMBL/GenBank/DDBJ databases">
        <title>Rethinking Asexuality: The Enigmatic Case of Functional Sexual Genes in Lepraria (Stereocaulaceae).</title>
        <authorList>
            <person name="Doellman M."/>
            <person name="Sun Y."/>
            <person name="Barcenas-Pena A."/>
            <person name="Lumbsch H.T."/>
            <person name="Grewe F."/>
        </authorList>
    </citation>
    <scope>NUCLEOTIDE SEQUENCE [LARGE SCALE GENOMIC DNA]</scope>
    <source>
        <strain evidence="9 10">Mercado 3170</strain>
    </source>
</reference>
<dbReference type="SUPFAM" id="SSF48264">
    <property type="entry name" value="Cytochrome P450"/>
    <property type="match status" value="1"/>
</dbReference>